<comment type="subcellular location">
    <subcellularLocation>
        <location evidence="1">Cell membrane</location>
        <topology evidence="1">Multi-pass membrane protein</topology>
    </subcellularLocation>
</comment>
<keyword evidence="3 6" id="KW-0812">Transmembrane</keyword>
<feature type="transmembrane region" description="Helical" evidence="6">
    <location>
        <begin position="184"/>
        <end position="205"/>
    </location>
</feature>
<dbReference type="InterPro" id="IPR036259">
    <property type="entry name" value="MFS_trans_sf"/>
</dbReference>
<feature type="transmembrane region" description="Helical" evidence="6">
    <location>
        <begin position="382"/>
        <end position="402"/>
    </location>
</feature>
<dbReference type="InterPro" id="IPR020846">
    <property type="entry name" value="MFS_dom"/>
</dbReference>
<proteinExistence type="predicted"/>
<dbReference type="EMBL" id="JAUTAS010000001">
    <property type="protein sequence ID" value="MDQ1108324.1"/>
    <property type="molecule type" value="Genomic_DNA"/>
</dbReference>
<dbReference type="PANTHER" id="PTHR43124:SF3">
    <property type="entry name" value="CHLORAMPHENICOL EFFLUX PUMP RV0191"/>
    <property type="match status" value="1"/>
</dbReference>
<dbReference type="AlphaFoldDB" id="A0AAP5AGU9"/>
<evidence type="ECO:0000313" key="8">
    <source>
        <dbReference type="EMBL" id="MDQ1108324.1"/>
    </source>
</evidence>
<feature type="transmembrane region" description="Helical" evidence="6">
    <location>
        <begin position="70"/>
        <end position="89"/>
    </location>
</feature>
<evidence type="ECO:0000256" key="4">
    <source>
        <dbReference type="ARBA" id="ARBA00022989"/>
    </source>
</evidence>
<dbReference type="CDD" id="cd17324">
    <property type="entry name" value="MFS_NepI_like"/>
    <property type="match status" value="1"/>
</dbReference>
<sequence>MDRFILRLLPMSPTPLPLAARLTARQRTLIILALSLGGFAIGTSEFASMGLMLEISRGLSISETQVGHLISAYAIGVVVGAPVLAFAGAGYARRTLLLGLMGFYAVGNLASALAPDYLTMLIARFIAGLPHGAYFGVAMLVAAAISPPAQRGAAVSKVLLGLSVAILVGNPLTTWLGQQLSWRTAFALVSVLAIATVLMIARFLLPDPDEVRTSPMRELRAFNRPQVWLALAIGSVGFAGMFCVFTYLAPTLVQVTGLAESWMPVAVGIFGIGAIIGNVAGGWLVDRFQFRAAAIVLLWSIVVLLAYPLAANSVWTIFPMIIAVGTMGALAAVLQTRLMDVAGEAQTLAAASNHAAFNTANALGPWFGGLAIGAGFSPAVTGYVGAATALGGLLLWVVAVLVQRQSRTGAVVVCER</sequence>
<gene>
    <name evidence="8" type="ORF">QE424_001483</name>
</gene>
<dbReference type="SUPFAM" id="SSF103473">
    <property type="entry name" value="MFS general substrate transporter"/>
    <property type="match status" value="1"/>
</dbReference>
<feature type="transmembrane region" description="Helical" evidence="6">
    <location>
        <begin position="158"/>
        <end position="178"/>
    </location>
</feature>
<evidence type="ECO:0000256" key="2">
    <source>
        <dbReference type="ARBA" id="ARBA00022475"/>
    </source>
</evidence>
<keyword evidence="2" id="KW-1003">Cell membrane</keyword>
<evidence type="ECO:0000313" key="9">
    <source>
        <dbReference type="Proteomes" id="UP001226084"/>
    </source>
</evidence>
<evidence type="ECO:0000256" key="3">
    <source>
        <dbReference type="ARBA" id="ARBA00022692"/>
    </source>
</evidence>
<feature type="transmembrane region" description="Helical" evidence="6">
    <location>
        <begin position="226"/>
        <end position="249"/>
    </location>
</feature>
<keyword evidence="4 6" id="KW-1133">Transmembrane helix</keyword>
<dbReference type="Gene3D" id="1.20.1250.20">
    <property type="entry name" value="MFS general substrate transporter like domains"/>
    <property type="match status" value="2"/>
</dbReference>
<feature type="transmembrane region" description="Helical" evidence="6">
    <location>
        <begin position="316"/>
        <end position="334"/>
    </location>
</feature>
<feature type="transmembrane region" description="Helical" evidence="6">
    <location>
        <begin position="292"/>
        <end position="310"/>
    </location>
</feature>
<dbReference type="PANTHER" id="PTHR43124">
    <property type="entry name" value="PURINE EFFLUX PUMP PBUE"/>
    <property type="match status" value="1"/>
</dbReference>
<feature type="transmembrane region" description="Helical" evidence="6">
    <location>
        <begin position="355"/>
        <end position="376"/>
    </location>
</feature>
<dbReference type="InterPro" id="IPR011701">
    <property type="entry name" value="MFS"/>
</dbReference>
<feature type="transmembrane region" description="Helical" evidence="6">
    <location>
        <begin position="261"/>
        <end position="285"/>
    </location>
</feature>
<feature type="domain" description="Major facilitator superfamily (MFS) profile" evidence="7">
    <location>
        <begin position="30"/>
        <end position="404"/>
    </location>
</feature>
<evidence type="ECO:0000256" key="1">
    <source>
        <dbReference type="ARBA" id="ARBA00004651"/>
    </source>
</evidence>
<organism evidence="8 9">
    <name type="scientific">Stenotrophomonas rhizophila</name>
    <dbReference type="NCBI Taxonomy" id="216778"/>
    <lineage>
        <taxon>Bacteria</taxon>
        <taxon>Pseudomonadati</taxon>
        <taxon>Pseudomonadota</taxon>
        <taxon>Gammaproteobacteria</taxon>
        <taxon>Lysobacterales</taxon>
        <taxon>Lysobacteraceae</taxon>
        <taxon>Stenotrophomonas</taxon>
    </lineage>
</organism>
<evidence type="ECO:0000256" key="6">
    <source>
        <dbReference type="SAM" id="Phobius"/>
    </source>
</evidence>
<protein>
    <submittedName>
        <fullName evidence="8">DHA1 family inner membrane transport protein</fullName>
    </submittedName>
</protein>
<evidence type="ECO:0000259" key="7">
    <source>
        <dbReference type="PROSITE" id="PS50850"/>
    </source>
</evidence>
<keyword evidence="5 6" id="KW-0472">Membrane</keyword>
<dbReference type="GO" id="GO:0022857">
    <property type="term" value="F:transmembrane transporter activity"/>
    <property type="evidence" value="ECO:0007669"/>
    <property type="project" value="InterPro"/>
</dbReference>
<accession>A0AAP5AGU9</accession>
<comment type="caution">
    <text evidence="8">The sequence shown here is derived from an EMBL/GenBank/DDBJ whole genome shotgun (WGS) entry which is preliminary data.</text>
</comment>
<dbReference type="PROSITE" id="PS50850">
    <property type="entry name" value="MFS"/>
    <property type="match status" value="1"/>
</dbReference>
<feature type="transmembrane region" description="Helical" evidence="6">
    <location>
        <begin position="29"/>
        <end position="50"/>
    </location>
</feature>
<dbReference type="InterPro" id="IPR050189">
    <property type="entry name" value="MFS_Efflux_Transporters"/>
</dbReference>
<reference evidence="8" key="1">
    <citation type="submission" date="2023-07" db="EMBL/GenBank/DDBJ databases">
        <title>Functional and genomic diversity of the sorghum phyllosphere microbiome.</title>
        <authorList>
            <person name="Shade A."/>
        </authorList>
    </citation>
    <scope>NUCLEOTIDE SEQUENCE</scope>
    <source>
        <strain evidence="8">SORGH_AS_0457</strain>
    </source>
</reference>
<evidence type="ECO:0000256" key="5">
    <source>
        <dbReference type="ARBA" id="ARBA00023136"/>
    </source>
</evidence>
<feature type="transmembrane region" description="Helical" evidence="6">
    <location>
        <begin position="96"/>
        <end position="115"/>
    </location>
</feature>
<dbReference type="Pfam" id="PF07690">
    <property type="entry name" value="MFS_1"/>
    <property type="match status" value="1"/>
</dbReference>
<name>A0AAP5AGU9_9GAMM</name>
<feature type="transmembrane region" description="Helical" evidence="6">
    <location>
        <begin position="121"/>
        <end position="146"/>
    </location>
</feature>
<dbReference type="GO" id="GO:0005886">
    <property type="term" value="C:plasma membrane"/>
    <property type="evidence" value="ECO:0007669"/>
    <property type="project" value="UniProtKB-SubCell"/>
</dbReference>
<dbReference type="Proteomes" id="UP001226084">
    <property type="component" value="Unassembled WGS sequence"/>
</dbReference>